<evidence type="ECO:0000313" key="4">
    <source>
        <dbReference type="Proteomes" id="UP001589707"/>
    </source>
</evidence>
<dbReference type="PANTHER" id="PTHR32027">
    <property type="entry name" value="CYTOSINE DEAMINASE"/>
    <property type="match status" value="1"/>
</dbReference>
<feature type="region of interest" description="Disordered" evidence="1">
    <location>
        <begin position="32"/>
        <end position="58"/>
    </location>
</feature>
<reference evidence="3 4" key="1">
    <citation type="submission" date="2024-09" db="EMBL/GenBank/DDBJ databases">
        <authorList>
            <person name="Sun Q."/>
            <person name="Mori K."/>
        </authorList>
    </citation>
    <scope>NUCLEOTIDE SEQUENCE [LARGE SCALE GENOMIC DNA]</scope>
    <source>
        <strain evidence="3 4">JCM 11683</strain>
    </source>
</reference>
<dbReference type="Gene3D" id="2.30.40.10">
    <property type="entry name" value="Urease, subunit C, domain 1"/>
    <property type="match status" value="1"/>
</dbReference>
<evidence type="ECO:0000256" key="1">
    <source>
        <dbReference type="SAM" id="MobiDB-lite"/>
    </source>
</evidence>
<gene>
    <name evidence="3" type="ORF">ACFFN1_14260</name>
</gene>
<keyword evidence="4" id="KW-1185">Reference proteome</keyword>
<name>A0ABV5X518_9MICO</name>
<feature type="compositionally biased region" description="Polar residues" evidence="1">
    <location>
        <begin position="47"/>
        <end position="58"/>
    </location>
</feature>
<dbReference type="SUPFAM" id="SSF51338">
    <property type="entry name" value="Composite domain of metallo-dependent hydrolases"/>
    <property type="match status" value="1"/>
</dbReference>
<dbReference type="InterPro" id="IPR052349">
    <property type="entry name" value="Metallo-hydrolase_Enzymes"/>
</dbReference>
<dbReference type="Proteomes" id="UP001589707">
    <property type="component" value="Unassembled WGS sequence"/>
</dbReference>
<dbReference type="Pfam" id="PF07969">
    <property type="entry name" value="Amidohydro_3"/>
    <property type="match status" value="1"/>
</dbReference>
<accession>A0ABV5X518</accession>
<feature type="domain" description="Amidohydrolase 3" evidence="2">
    <location>
        <begin position="61"/>
        <end position="413"/>
    </location>
</feature>
<dbReference type="PANTHER" id="PTHR32027:SF9">
    <property type="entry name" value="BLL3847 PROTEIN"/>
    <property type="match status" value="1"/>
</dbReference>
<dbReference type="Gene3D" id="3.20.20.140">
    <property type="entry name" value="Metal-dependent hydrolases"/>
    <property type="match status" value="1"/>
</dbReference>
<protein>
    <submittedName>
        <fullName evidence="3">Amidohydrolase family protein</fullName>
    </submittedName>
</protein>
<dbReference type="SUPFAM" id="SSF51556">
    <property type="entry name" value="Metallo-dependent hydrolases"/>
    <property type="match status" value="1"/>
</dbReference>
<dbReference type="RefSeq" id="WP_376841514.1">
    <property type="nucleotide sequence ID" value="NZ_JBHMAU010000121.1"/>
</dbReference>
<dbReference type="InterPro" id="IPR032466">
    <property type="entry name" value="Metal_Hydrolase"/>
</dbReference>
<comment type="caution">
    <text evidence="3">The sequence shown here is derived from an EMBL/GenBank/DDBJ whole genome shotgun (WGS) entry which is preliminary data.</text>
</comment>
<dbReference type="InterPro" id="IPR013108">
    <property type="entry name" value="Amidohydro_3"/>
</dbReference>
<sequence>MPTVIRNTRLFNRQPDAPTVDITLDDGRIAAITPSTPGTDVTAAEAQGTSGTEATPASGTDVIDAAGYVVMPNLGDVHAHLDSNRLGQTFRPHTAGSSLHSLIMNDRANWRNGERSAYDQAVYAAGLIAASGATRIRTHAQIDSDCRLERFDALMAAKETLAGIVDMEIVAFPQAGLLRDADAPAFIEQGLEAGADLIGGLDPTTYDRDPKTHLDMVFGWAEKYGIGIDIHLHERGTVGVFTLEEIIARTEAAGMQGHVTVSHCFVLGSVDEREQRRLAEMLAANQIAVTTVAPAGTVLPLKLLAEAGVRVGLGEDGQRDYWSPYGDGDVLRRVWQLAFTNGFRADADIEHCFDVASRGGRHILEHVPHAPTGEVTSDAEAGLAVGAPADLLLVKADTVTAAIMDCPDERLVFKSGQLIARNGKLTS</sequence>
<evidence type="ECO:0000259" key="2">
    <source>
        <dbReference type="Pfam" id="PF07969"/>
    </source>
</evidence>
<dbReference type="InterPro" id="IPR011059">
    <property type="entry name" value="Metal-dep_hydrolase_composite"/>
</dbReference>
<proteinExistence type="predicted"/>
<organism evidence="3 4">
    <name type="scientific">Brevibacterium otitidis</name>
    <dbReference type="NCBI Taxonomy" id="53364"/>
    <lineage>
        <taxon>Bacteria</taxon>
        <taxon>Bacillati</taxon>
        <taxon>Actinomycetota</taxon>
        <taxon>Actinomycetes</taxon>
        <taxon>Micrococcales</taxon>
        <taxon>Brevibacteriaceae</taxon>
        <taxon>Brevibacterium</taxon>
    </lineage>
</organism>
<dbReference type="EMBL" id="JBHMAU010000121">
    <property type="protein sequence ID" value="MFB9777539.1"/>
    <property type="molecule type" value="Genomic_DNA"/>
</dbReference>
<evidence type="ECO:0000313" key="3">
    <source>
        <dbReference type="EMBL" id="MFB9777539.1"/>
    </source>
</evidence>